<sequence length="228" mass="25636">MVVHPNMTEKTHEKFGVFFPPKLHHSYVVSITLPQPTIRIKIPRVFIKAVQSRRNQSVSENGSKSMKKHWKKVGSMFSKVFGKNKTVGKTDSKAESENFELHSNGDDGDGDDGDDDDDDDDDDGEMEKLKNMFGRVENDSGIVDDIDPYVACNVGEKSGNTINGRKGIVCMKKTGSFNGSASFQSNTRRSFHGKLKTAWWMKKMGRKTEKIELCKKRILMGGKCRPLE</sequence>
<feature type="region of interest" description="Disordered" evidence="1">
    <location>
        <begin position="87"/>
        <end position="126"/>
    </location>
</feature>
<dbReference type="Proteomes" id="UP000828251">
    <property type="component" value="Unassembled WGS sequence"/>
</dbReference>
<dbReference type="OrthoDB" id="958128at2759"/>
<feature type="compositionally biased region" description="Acidic residues" evidence="1">
    <location>
        <begin position="106"/>
        <end position="125"/>
    </location>
</feature>
<protein>
    <submittedName>
        <fullName evidence="2">Uncharacterized protein</fullName>
    </submittedName>
</protein>
<evidence type="ECO:0000256" key="1">
    <source>
        <dbReference type="SAM" id="MobiDB-lite"/>
    </source>
</evidence>
<gene>
    <name evidence="2" type="ORF">J1N35_023468</name>
</gene>
<accession>A0A9D4A3Q0</accession>
<evidence type="ECO:0000313" key="3">
    <source>
        <dbReference type="Proteomes" id="UP000828251"/>
    </source>
</evidence>
<proteinExistence type="predicted"/>
<dbReference type="EMBL" id="JAIQCV010000007">
    <property type="protein sequence ID" value="KAH1083707.1"/>
    <property type="molecule type" value="Genomic_DNA"/>
</dbReference>
<organism evidence="2 3">
    <name type="scientific">Gossypium stocksii</name>
    <dbReference type="NCBI Taxonomy" id="47602"/>
    <lineage>
        <taxon>Eukaryota</taxon>
        <taxon>Viridiplantae</taxon>
        <taxon>Streptophyta</taxon>
        <taxon>Embryophyta</taxon>
        <taxon>Tracheophyta</taxon>
        <taxon>Spermatophyta</taxon>
        <taxon>Magnoliopsida</taxon>
        <taxon>eudicotyledons</taxon>
        <taxon>Gunneridae</taxon>
        <taxon>Pentapetalae</taxon>
        <taxon>rosids</taxon>
        <taxon>malvids</taxon>
        <taxon>Malvales</taxon>
        <taxon>Malvaceae</taxon>
        <taxon>Malvoideae</taxon>
        <taxon>Gossypium</taxon>
    </lineage>
</organism>
<dbReference type="AlphaFoldDB" id="A0A9D4A3Q0"/>
<keyword evidence="3" id="KW-1185">Reference proteome</keyword>
<name>A0A9D4A3Q0_9ROSI</name>
<evidence type="ECO:0000313" key="2">
    <source>
        <dbReference type="EMBL" id="KAH1083707.1"/>
    </source>
</evidence>
<reference evidence="2 3" key="1">
    <citation type="journal article" date="2021" name="Plant Biotechnol. J.">
        <title>Multi-omics assisted identification of the key and species-specific regulatory components of drought-tolerant mechanisms in Gossypium stocksii.</title>
        <authorList>
            <person name="Yu D."/>
            <person name="Ke L."/>
            <person name="Zhang D."/>
            <person name="Wu Y."/>
            <person name="Sun Y."/>
            <person name="Mei J."/>
            <person name="Sun J."/>
            <person name="Sun Y."/>
        </authorList>
    </citation>
    <scope>NUCLEOTIDE SEQUENCE [LARGE SCALE GENOMIC DNA]</scope>
    <source>
        <strain evidence="3">cv. E1</strain>
        <tissue evidence="2">Leaf</tissue>
    </source>
</reference>
<comment type="caution">
    <text evidence="2">The sequence shown here is derived from an EMBL/GenBank/DDBJ whole genome shotgun (WGS) entry which is preliminary data.</text>
</comment>
<feature type="compositionally biased region" description="Basic and acidic residues" evidence="1">
    <location>
        <begin position="88"/>
        <end position="105"/>
    </location>
</feature>